<keyword evidence="1" id="KW-1133">Transmembrane helix</keyword>
<dbReference type="AlphaFoldDB" id="A0A842JBR3"/>
<feature type="transmembrane region" description="Helical" evidence="1">
    <location>
        <begin position="205"/>
        <end position="229"/>
    </location>
</feature>
<keyword evidence="1" id="KW-0812">Transmembrane</keyword>
<feature type="transmembrane region" description="Helical" evidence="1">
    <location>
        <begin position="260"/>
        <end position="281"/>
    </location>
</feature>
<name>A0A842JBR3_9ACTN</name>
<feature type="transmembrane region" description="Helical" evidence="1">
    <location>
        <begin position="12"/>
        <end position="33"/>
    </location>
</feature>
<protein>
    <submittedName>
        <fullName evidence="2">ABC transporter permease</fullName>
    </submittedName>
</protein>
<dbReference type="EMBL" id="JACMSE010000005">
    <property type="protein sequence ID" value="MBC2889313.1"/>
    <property type="molecule type" value="Genomic_DNA"/>
</dbReference>
<evidence type="ECO:0000313" key="3">
    <source>
        <dbReference type="Proteomes" id="UP000587396"/>
    </source>
</evidence>
<feature type="transmembrane region" description="Helical" evidence="1">
    <location>
        <begin position="175"/>
        <end position="198"/>
    </location>
</feature>
<gene>
    <name evidence="2" type="ORF">H7313_08130</name>
</gene>
<organism evidence="2 3">
    <name type="scientific">Gordonibacter massiliensis</name>
    <name type="common">ex Traore et al. 2017</name>
    <dbReference type="NCBI Taxonomy" id="1841863"/>
    <lineage>
        <taxon>Bacteria</taxon>
        <taxon>Bacillati</taxon>
        <taxon>Actinomycetota</taxon>
        <taxon>Coriobacteriia</taxon>
        <taxon>Eggerthellales</taxon>
        <taxon>Eggerthellaceae</taxon>
        <taxon>Gordonibacter</taxon>
    </lineage>
</organism>
<keyword evidence="1" id="KW-0472">Membrane</keyword>
<feature type="transmembrane region" description="Helical" evidence="1">
    <location>
        <begin position="134"/>
        <end position="163"/>
    </location>
</feature>
<evidence type="ECO:0000256" key="1">
    <source>
        <dbReference type="SAM" id="Phobius"/>
    </source>
</evidence>
<accession>A0A842JBR3</accession>
<proteinExistence type="predicted"/>
<sequence length="286" mass="29856">MDVYRLVHGKSFWIFLVIIVATAALATGMMSAVTSPEFLQSMQSASDAAARSGFRFSITSGPDFDTSDYADVNAAIAMLSGDITQMAYIGKLFLNGGALTIMFAIFLSIFLASEFETGFSKNVFTVQPNRLAFLGARVVEVVVLAAVFVAVALAATLASAALFGLDLAPSPLPDFLLWSALVTLVTAGFGMITALFVWLTRKMAVGIVVGVLLSAGLVTSILQAILLLFPDLMHLADFTLGSCMASLGQGLNVAGGLSPVHVACTALVFLVASAALSALALQKKDI</sequence>
<keyword evidence="3" id="KW-1185">Reference proteome</keyword>
<dbReference type="Proteomes" id="UP000587396">
    <property type="component" value="Unassembled WGS sequence"/>
</dbReference>
<feature type="transmembrane region" description="Helical" evidence="1">
    <location>
        <begin position="92"/>
        <end position="113"/>
    </location>
</feature>
<evidence type="ECO:0000313" key="2">
    <source>
        <dbReference type="EMBL" id="MBC2889313.1"/>
    </source>
</evidence>
<comment type="caution">
    <text evidence="2">The sequence shown here is derived from an EMBL/GenBank/DDBJ whole genome shotgun (WGS) entry which is preliminary data.</text>
</comment>
<reference evidence="2 3" key="1">
    <citation type="submission" date="2020-08" db="EMBL/GenBank/DDBJ databases">
        <authorList>
            <person name="Liu C."/>
            <person name="Sun Q."/>
        </authorList>
    </citation>
    <scope>NUCLEOTIDE SEQUENCE [LARGE SCALE GENOMIC DNA]</scope>
    <source>
        <strain evidence="2 3">N22</strain>
    </source>
</reference>